<proteinExistence type="predicted"/>
<gene>
    <name evidence="2" type="primary">RTL1_2</name>
    <name evidence="2" type="ORF">N1851_020474</name>
</gene>
<dbReference type="PANTHER" id="PTHR15503:SF36">
    <property type="entry name" value="RETROTRANSPOSON GAG-LIKE PROTEIN 5"/>
    <property type="match status" value="1"/>
</dbReference>
<dbReference type="InterPro" id="IPR032549">
    <property type="entry name" value="DUF4939"/>
</dbReference>
<name>A0AA47NYU5_MERPO</name>
<evidence type="ECO:0000259" key="1">
    <source>
        <dbReference type="Pfam" id="PF16297"/>
    </source>
</evidence>
<dbReference type="AlphaFoldDB" id="A0AA47NYU5"/>
<dbReference type="PANTHER" id="PTHR15503">
    <property type="entry name" value="LDOC1 RELATED"/>
    <property type="match status" value="1"/>
</dbReference>
<protein>
    <submittedName>
        <fullName evidence="2">Retrotransposon-like protein 1</fullName>
    </submittedName>
</protein>
<dbReference type="Proteomes" id="UP001174136">
    <property type="component" value="Unassembled WGS sequence"/>
</dbReference>
<organism evidence="2 3">
    <name type="scientific">Merluccius polli</name>
    <name type="common">Benguela hake</name>
    <name type="synonym">Merluccius cadenati</name>
    <dbReference type="NCBI Taxonomy" id="89951"/>
    <lineage>
        <taxon>Eukaryota</taxon>
        <taxon>Metazoa</taxon>
        <taxon>Chordata</taxon>
        <taxon>Craniata</taxon>
        <taxon>Vertebrata</taxon>
        <taxon>Euteleostomi</taxon>
        <taxon>Actinopterygii</taxon>
        <taxon>Neopterygii</taxon>
        <taxon>Teleostei</taxon>
        <taxon>Neoteleostei</taxon>
        <taxon>Acanthomorphata</taxon>
        <taxon>Zeiogadaria</taxon>
        <taxon>Gadariae</taxon>
        <taxon>Gadiformes</taxon>
        <taxon>Gadoidei</taxon>
        <taxon>Merlucciidae</taxon>
        <taxon>Merluccius</taxon>
    </lineage>
</organism>
<dbReference type="EMBL" id="JAOPHQ010003728">
    <property type="protein sequence ID" value="KAK0141858.1"/>
    <property type="molecule type" value="Genomic_DNA"/>
</dbReference>
<evidence type="ECO:0000313" key="3">
    <source>
        <dbReference type="Proteomes" id="UP001174136"/>
    </source>
</evidence>
<sequence>MDPADTEAFRRAISHQQAQLGQHDQALQEITNSLCELSLNITSWLPATPATPVPVPSPSVPFREPPIPAPERYGGDLGQCRSFLLQCSLVFELQPQTFPTDKARITYLISALRGEALTWATAVWERGSTACSDYSVFTEEMRRVFDHPVRGREASQRLLLLKQGSRSVAAFAVEFRTLAVESRWNEEALQGVFLNALCNDVKDKLTTWEESSDLEYLIALAIRMDNRLRERRISCQPVPAHALDYLNSAQ</sequence>
<keyword evidence="3" id="KW-1185">Reference proteome</keyword>
<feature type="domain" description="DUF4939" evidence="1">
    <location>
        <begin position="62"/>
        <end position="146"/>
    </location>
</feature>
<evidence type="ECO:0000313" key="2">
    <source>
        <dbReference type="EMBL" id="KAK0141858.1"/>
    </source>
</evidence>
<reference evidence="2" key="1">
    <citation type="journal article" date="2023" name="Front. Mar. Sci.">
        <title>A new Merluccius polli reference genome to investigate the effects of global change in West African waters.</title>
        <authorList>
            <person name="Mateo J.L."/>
            <person name="Blanco-Fernandez C."/>
            <person name="Garcia-Vazquez E."/>
            <person name="Machado-Schiaffino G."/>
        </authorList>
    </citation>
    <scope>NUCLEOTIDE SEQUENCE</scope>
    <source>
        <strain evidence="2">C29</strain>
        <tissue evidence="2">Fin</tissue>
    </source>
</reference>
<dbReference type="InterPro" id="IPR032567">
    <property type="entry name" value="RTL1-rel"/>
</dbReference>
<comment type="caution">
    <text evidence="2">The sequence shown here is derived from an EMBL/GenBank/DDBJ whole genome shotgun (WGS) entry which is preliminary data.</text>
</comment>
<accession>A0AA47NYU5</accession>
<dbReference type="Pfam" id="PF16297">
    <property type="entry name" value="DUF4939"/>
    <property type="match status" value="1"/>
</dbReference>